<organism evidence="4 5">
    <name type="scientific">Pseudocercospora fuligena</name>
    <dbReference type="NCBI Taxonomy" id="685502"/>
    <lineage>
        <taxon>Eukaryota</taxon>
        <taxon>Fungi</taxon>
        <taxon>Dikarya</taxon>
        <taxon>Ascomycota</taxon>
        <taxon>Pezizomycotina</taxon>
        <taxon>Dothideomycetes</taxon>
        <taxon>Dothideomycetidae</taxon>
        <taxon>Mycosphaerellales</taxon>
        <taxon>Mycosphaerellaceae</taxon>
        <taxon>Pseudocercospora</taxon>
    </lineage>
</organism>
<feature type="region of interest" description="Disordered" evidence="2">
    <location>
        <begin position="269"/>
        <end position="301"/>
    </location>
</feature>
<keyword evidence="1" id="KW-0175">Coiled coil</keyword>
<feature type="domain" description="Alpha/beta hydrolase fold-3" evidence="3">
    <location>
        <begin position="83"/>
        <end position="236"/>
    </location>
</feature>
<protein>
    <recommendedName>
        <fullName evidence="3">Alpha/beta hydrolase fold-3 domain-containing protein</fullName>
    </recommendedName>
</protein>
<dbReference type="SUPFAM" id="SSF53474">
    <property type="entry name" value="alpha/beta-Hydrolases"/>
    <property type="match status" value="1"/>
</dbReference>
<reference evidence="4" key="1">
    <citation type="submission" date="2020-04" db="EMBL/GenBank/DDBJ databases">
        <title>Draft genome resource of the tomato pathogen Pseudocercospora fuligena.</title>
        <authorList>
            <person name="Zaccaron A."/>
        </authorList>
    </citation>
    <scope>NUCLEOTIDE SEQUENCE</scope>
    <source>
        <strain evidence="4">PF001</strain>
    </source>
</reference>
<evidence type="ECO:0000313" key="5">
    <source>
        <dbReference type="Proteomes" id="UP000660729"/>
    </source>
</evidence>
<dbReference type="Gene3D" id="3.40.50.1820">
    <property type="entry name" value="alpha/beta hydrolase"/>
    <property type="match status" value="1"/>
</dbReference>
<dbReference type="EMBL" id="JABCIY010000342">
    <property type="protein sequence ID" value="KAF7185246.1"/>
    <property type="molecule type" value="Genomic_DNA"/>
</dbReference>
<dbReference type="OrthoDB" id="5396420at2759"/>
<evidence type="ECO:0000259" key="3">
    <source>
        <dbReference type="Pfam" id="PF07859"/>
    </source>
</evidence>
<gene>
    <name evidence="4" type="ORF">HII31_13521</name>
</gene>
<sequence length="398" mass="44318">MQRWRAFPKVAARIGSCSVQNRCFGFFRRLQGPENVSVPCLGNGNIILEIHQSLRASGNHIGSPAAAVYLPRGPFLATAEDDESNISILRSSLSCPIVRVNYRCDKNHQYPTAIHDVTSALDFVVSKLLPKRALIRPGRSEHVGRLVVCGELIGGQLAAALALTECRAGEPGVVAAAVSNPIADWTELDTDSLSEMATRSKSQAQQLSSELEKLRAQRDVLFRKPEHYFDPFASPMLFFRSPGVHVPEMTEQKILDDMDQLALFAREEHMRQESAIKNSPVKDARSTREKEEPPKRTSKRFPSKAFNLRLPSFHITAGLGSALDDQAAELAKQLNQSHVRQSKIAAFGIKYELEDEFSPLDMGRVMYQTYAGMGLWDASREGKARMTEAARWLARELQ</sequence>
<evidence type="ECO:0000313" key="4">
    <source>
        <dbReference type="EMBL" id="KAF7185246.1"/>
    </source>
</evidence>
<proteinExistence type="predicted"/>
<comment type="caution">
    <text evidence="4">The sequence shown here is derived from an EMBL/GenBank/DDBJ whole genome shotgun (WGS) entry which is preliminary data.</text>
</comment>
<feature type="coiled-coil region" evidence="1">
    <location>
        <begin position="197"/>
        <end position="224"/>
    </location>
</feature>
<evidence type="ECO:0000256" key="2">
    <source>
        <dbReference type="SAM" id="MobiDB-lite"/>
    </source>
</evidence>
<name>A0A8H6R611_9PEZI</name>
<accession>A0A8H6R611</accession>
<feature type="compositionally biased region" description="Basic and acidic residues" evidence="2">
    <location>
        <begin position="269"/>
        <end position="295"/>
    </location>
</feature>
<dbReference type="InterPro" id="IPR029058">
    <property type="entry name" value="AB_hydrolase_fold"/>
</dbReference>
<dbReference type="Proteomes" id="UP000660729">
    <property type="component" value="Unassembled WGS sequence"/>
</dbReference>
<dbReference type="Pfam" id="PF07859">
    <property type="entry name" value="Abhydrolase_3"/>
    <property type="match status" value="1"/>
</dbReference>
<keyword evidence="5" id="KW-1185">Reference proteome</keyword>
<dbReference type="InterPro" id="IPR013094">
    <property type="entry name" value="AB_hydrolase_3"/>
</dbReference>
<dbReference type="AlphaFoldDB" id="A0A8H6R611"/>
<dbReference type="GO" id="GO:0016787">
    <property type="term" value="F:hydrolase activity"/>
    <property type="evidence" value="ECO:0007669"/>
    <property type="project" value="InterPro"/>
</dbReference>
<evidence type="ECO:0000256" key="1">
    <source>
        <dbReference type="SAM" id="Coils"/>
    </source>
</evidence>